<comment type="caution">
    <text evidence="2">The sequence shown here is derived from an EMBL/GenBank/DDBJ whole genome shotgun (WGS) entry which is preliminary data.</text>
</comment>
<protein>
    <recommendedName>
        <fullName evidence="4">Porin</fullName>
    </recommendedName>
</protein>
<keyword evidence="3" id="KW-1185">Reference proteome</keyword>
<reference evidence="3" key="1">
    <citation type="journal article" date="2019" name="Int. J. Syst. Evol. Microbiol.">
        <title>The Global Catalogue of Microorganisms (GCM) 10K type strain sequencing project: providing services to taxonomists for standard genome sequencing and annotation.</title>
        <authorList>
            <consortium name="The Broad Institute Genomics Platform"/>
            <consortium name="The Broad Institute Genome Sequencing Center for Infectious Disease"/>
            <person name="Wu L."/>
            <person name="Ma J."/>
        </authorList>
    </citation>
    <scope>NUCLEOTIDE SEQUENCE [LARGE SCALE GENOMIC DNA]</scope>
    <source>
        <strain evidence="3">DT72</strain>
    </source>
</reference>
<evidence type="ECO:0000313" key="3">
    <source>
        <dbReference type="Proteomes" id="UP001597286"/>
    </source>
</evidence>
<keyword evidence="1" id="KW-0812">Transmembrane</keyword>
<dbReference type="RefSeq" id="WP_378487767.1">
    <property type="nucleotide sequence ID" value="NZ_JBHUFB010000020.1"/>
</dbReference>
<accession>A0ABW4PCI7</accession>
<feature type="transmembrane region" description="Helical" evidence="1">
    <location>
        <begin position="20"/>
        <end position="39"/>
    </location>
</feature>
<proteinExistence type="predicted"/>
<organism evidence="2 3">
    <name type="scientific">Rhodococcus gannanensis</name>
    <dbReference type="NCBI Taxonomy" id="1960308"/>
    <lineage>
        <taxon>Bacteria</taxon>
        <taxon>Bacillati</taxon>
        <taxon>Actinomycetota</taxon>
        <taxon>Actinomycetes</taxon>
        <taxon>Mycobacteriales</taxon>
        <taxon>Nocardiaceae</taxon>
        <taxon>Rhodococcus</taxon>
    </lineage>
</organism>
<evidence type="ECO:0008006" key="4">
    <source>
        <dbReference type="Google" id="ProtNLM"/>
    </source>
</evidence>
<name>A0ABW4PCI7_9NOCA</name>
<sequence>MTFDQFIDLLHELGGYGTYLSGFGGALSGVAGFGTFLGIV</sequence>
<gene>
    <name evidence="2" type="ORF">ACFSJG_24225</name>
</gene>
<evidence type="ECO:0000256" key="1">
    <source>
        <dbReference type="SAM" id="Phobius"/>
    </source>
</evidence>
<keyword evidence="1" id="KW-0472">Membrane</keyword>
<evidence type="ECO:0000313" key="2">
    <source>
        <dbReference type="EMBL" id="MFD1815337.1"/>
    </source>
</evidence>
<dbReference type="EMBL" id="JBHUFB010000020">
    <property type="protein sequence ID" value="MFD1815337.1"/>
    <property type="molecule type" value="Genomic_DNA"/>
</dbReference>
<keyword evidence="1" id="KW-1133">Transmembrane helix</keyword>
<dbReference type="Proteomes" id="UP001597286">
    <property type="component" value="Unassembled WGS sequence"/>
</dbReference>